<dbReference type="RefSeq" id="XP_009651913.1">
    <property type="nucleotide sequence ID" value="XM_009653618.1"/>
</dbReference>
<gene>
    <name evidence="4" type="ORF">VDAG_02965</name>
</gene>
<dbReference type="EMBL" id="DS572698">
    <property type="protein sequence ID" value="EGY21441.1"/>
    <property type="molecule type" value="Genomic_DNA"/>
</dbReference>
<dbReference type="KEGG" id="vda:VDAG_02965"/>
<evidence type="ECO:0000313" key="5">
    <source>
        <dbReference type="Proteomes" id="UP000001611"/>
    </source>
</evidence>
<dbReference type="PANTHER" id="PTHR11113:SF14">
    <property type="entry name" value="N-ACETYLGLUCOSAMINE-6-PHOSPHATE DEACETYLASE"/>
    <property type="match status" value="1"/>
</dbReference>
<dbReference type="OrthoDB" id="10258955at2759"/>
<dbReference type="GeneID" id="20704428"/>
<dbReference type="SUPFAM" id="SSF51556">
    <property type="entry name" value="Metallo-dependent hydrolases"/>
    <property type="match status" value="1"/>
</dbReference>
<evidence type="ECO:0000256" key="1">
    <source>
        <dbReference type="ARBA" id="ARBA00022801"/>
    </source>
</evidence>
<dbReference type="Gene3D" id="3.20.20.140">
    <property type="entry name" value="Metal-dependent hydrolases"/>
    <property type="match status" value="2"/>
</dbReference>
<dbReference type="Proteomes" id="UP000001611">
    <property type="component" value="Chromosome 3"/>
</dbReference>
<feature type="domain" description="Amidohydrolase-related" evidence="3">
    <location>
        <begin position="367"/>
        <end position="527"/>
    </location>
</feature>
<dbReference type="HOGENOM" id="CLU_006273_0_0_1"/>
<keyword evidence="5" id="KW-1185">Reference proteome</keyword>
<dbReference type="GO" id="GO:0006046">
    <property type="term" value="P:N-acetylglucosamine catabolic process"/>
    <property type="evidence" value="ECO:0007669"/>
    <property type="project" value="TreeGrafter"/>
</dbReference>
<sequence>MTSSYTKATPPPYEYSSLAPPVGALPASRTQCRQLRIRHRRGMKLLAISGLACLVFLVYAQWNQLTVLPSWRHSHLAADRLQEDLQTCTKLRRKPQDPIGMGRTKNARHVDGHKPTLIQNATIWVGEPVRGTSLEDARAGKGYSWISGDVFVQFGLIQKVNAHISLKSLPDDTQIYDAKGRQLTAGIIDMHSHVGVSSLPDLAGTEDTNELSSDITPYVRSIDGLNPLDPQWQVIKSGGVTTSLVLPGSGNNIGGEAFVFKHAIGEKDGRKEISAADMLADPDRNWRYMKMACGENAKRVYGKVGRGPFSRLGESWEFRHAFEQAAALVRKQDDWCDQAEKYGVGSLDDYLPQNLHWESLGAVLRGQIHVNTHCYTIPDLEAFIDHTNEFKFPLRAFHHAHQTYLVPEILKRAWGGRPPASALFADNMYYKAEAYVGSEHAGKILWDNGLTPVYVSDNPVINAQHVLFEAAKAYRYGLPYHAALAGVTTASAELLGLGERLGKIKPGFDADIVVWDSDPLSVGAAPAQVWIDGFAQFENPVELDKPLKGPIAAPNSSVAVSGGISHHRNIVFTGVTKILLSEGKGRTSLDGAVNVVVSDGEITCTGECSVEITAARQGASHKFVALEDGHLTHSFTAFGSQIGLNAIDAESNTANGESTEFSRGVDGLALDTKKLHVAHQYGITRAVSAPTFSGGLTHRGTSVGFVADAQHALEKGAVWSEDAAVHYTLTVDVKQGNTPSISTAVGALRKDLLEAVSNNDTISDPHSEEAFLKRVVEGELPLVLTVHSADTISAVLRLKADVEAVIAASESPSTKLRVVILGGAEAHLVASELAAADVGVVLAPFQSYAASWDQRRALTGAPLTNGTAIDALIDAGVTTAIGLEEDWLIRDLALLAGIAYHNGGGRLSQKQALDLVSSNVYKLLGVKEQAQDDRHFVVFEGSPLDIGSRVYEDDGSMMKNPGPFRDVDLFVLEVYGGKRCCTI</sequence>
<dbReference type="PANTHER" id="PTHR11113">
    <property type="entry name" value="N-ACETYLGLUCOSAMINE-6-PHOSPHATE DEACETYLASE"/>
    <property type="match status" value="1"/>
</dbReference>
<accession>G2WXI6</accession>
<reference evidence="4 5" key="1">
    <citation type="submission" date="2008-03" db="EMBL/GenBank/DDBJ databases">
        <title>The Genome Sequence of Verticillium dahliae VdLs.17.</title>
        <authorList>
            <consortium name="The Broad Institute Genome Sequencing Platform"/>
            <person name="Ma L.-J.J."/>
            <person name="Klosterman S.J."/>
            <person name="Subbarao K."/>
            <person name="Dobinson K."/>
            <person name="Veronese P."/>
            <person name="Kang S."/>
            <person name="Gold S.E."/>
            <person name="Young S."/>
            <person name="Jaffe D."/>
            <person name="Gnerre S."/>
            <person name="Berlin A."/>
            <person name="Heiman D."/>
            <person name="Hepburn T."/>
            <person name="Sykes S."/>
            <person name="Alvarado L."/>
            <person name="Kodira C.D."/>
            <person name="Lander E."/>
            <person name="Galagan J."/>
            <person name="Nusbaum C."/>
            <person name="Birren B."/>
        </authorList>
    </citation>
    <scope>NUCLEOTIDE SEQUENCE [LARGE SCALE GENOMIC DNA]</scope>
    <source>
        <strain evidence="5">VdLs.17 / ATCC MYA-4575 / FGSC 10137</strain>
    </source>
</reference>
<dbReference type="InterPro" id="IPR032466">
    <property type="entry name" value="Metal_Hydrolase"/>
</dbReference>
<evidence type="ECO:0000256" key="2">
    <source>
        <dbReference type="SAM" id="Phobius"/>
    </source>
</evidence>
<keyword evidence="1" id="KW-0378">Hydrolase</keyword>
<dbReference type="AlphaFoldDB" id="G2WXI6"/>
<protein>
    <submittedName>
        <fullName evidence="4">Amidohydrolase family protein</fullName>
    </submittedName>
</protein>
<dbReference type="SUPFAM" id="SSF51338">
    <property type="entry name" value="Composite domain of metallo-dependent hydrolases"/>
    <property type="match status" value="1"/>
</dbReference>
<keyword evidence="2" id="KW-0472">Membrane</keyword>
<feature type="transmembrane region" description="Helical" evidence="2">
    <location>
        <begin position="43"/>
        <end position="62"/>
    </location>
</feature>
<keyword evidence="2" id="KW-1133">Transmembrane helix</keyword>
<dbReference type="InterPro" id="IPR011059">
    <property type="entry name" value="Metal-dep_hydrolase_composite"/>
</dbReference>
<proteinExistence type="predicted"/>
<dbReference type="OMA" id="ATIWIGE"/>
<dbReference type="eggNOG" id="ENOG502QQ9Z">
    <property type="taxonomic scope" value="Eukaryota"/>
</dbReference>
<evidence type="ECO:0000313" key="4">
    <source>
        <dbReference type="EMBL" id="EGY21441.1"/>
    </source>
</evidence>
<dbReference type="GO" id="GO:0008448">
    <property type="term" value="F:N-acetylglucosamine-6-phosphate deacetylase activity"/>
    <property type="evidence" value="ECO:0007669"/>
    <property type="project" value="TreeGrafter"/>
</dbReference>
<name>G2WXI6_VERDV</name>
<evidence type="ECO:0000259" key="3">
    <source>
        <dbReference type="Pfam" id="PF01979"/>
    </source>
</evidence>
<dbReference type="Pfam" id="PF01979">
    <property type="entry name" value="Amidohydro_1"/>
    <property type="match status" value="1"/>
</dbReference>
<keyword evidence="2" id="KW-0812">Transmembrane</keyword>
<dbReference type="CDD" id="cd01309">
    <property type="entry name" value="Met_dep_hydrolase_C"/>
    <property type="match status" value="1"/>
</dbReference>
<dbReference type="InParanoid" id="G2WXI6"/>
<organism evidence="4 5">
    <name type="scientific">Verticillium dahliae (strain VdLs.17 / ATCC MYA-4575 / FGSC 10137)</name>
    <name type="common">Verticillium wilt</name>
    <dbReference type="NCBI Taxonomy" id="498257"/>
    <lineage>
        <taxon>Eukaryota</taxon>
        <taxon>Fungi</taxon>
        <taxon>Dikarya</taxon>
        <taxon>Ascomycota</taxon>
        <taxon>Pezizomycotina</taxon>
        <taxon>Sordariomycetes</taxon>
        <taxon>Hypocreomycetidae</taxon>
        <taxon>Glomerellales</taxon>
        <taxon>Plectosphaerellaceae</taxon>
        <taxon>Verticillium</taxon>
    </lineage>
</organism>
<dbReference type="InterPro" id="IPR006680">
    <property type="entry name" value="Amidohydro-rel"/>
</dbReference>